<evidence type="ECO:0000313" key="3">
    <source>
        <dbReference type="Proteomes" id="UP000053096"/>
    </source>
</evidence>
<dbReference type="OrthoDB" id="9805628at2"/>
<proteinExistence type="predicted"/>
<name>A0A0J6F122_9BORD</name>
<reference evidence="1 4" key="2">
    <citation type="submission" date="2016-07" db="EMBL/GenBank/DDBJ databases">
        <title>Complete genome sequences of Bordetella pseudohinzii.</title>
        <authorList>
            <person name="Spilker T."/>
            <person name="Darrah R."/>
            <person name="LiPuma J.J."/>
        </authorList>
    </citation>
    <scope>NUCLEOTIDE SEQUENCE [LARGE SCALE GENOMIC DNA]</scope>
    <source>
        <strain evidence="1 4">HI4681</strain>
    </source>
</reference>
<dbReference type="Proteomes" id="UP000092950">
    <property type="component" value="Chromosome"/>
</dbReference>
<keyword evidence="2" id="KW-0808">Transferase</keyword>
<dbReference type="Gene3D" id="3.20.10.10">
    <property type="entry name" value="D-amino Acid Aminotransferase, subunit A, domain 2"/>
    <property type="match status" value="1"/>
</dbReference>
<dbReference type="EMBL" id="CYTV01000002">
    <property type="protein sequence ID" value="CUI51689.1"/>
    <property type="molecule type" value="Genomic_DNA"/>
</dbReference>
<dbReference type="SUPFAM" id="SSF56752">
    <property type="entry name" value="D-aminoacid aminotransferase-like PLP-dependent enzymes"/>
    <property type="match status" value="1"/>
</dbReference>
<dbReference type="InterPro" id="IPR001544">
    <property type="entry name" value="Aminotrans_IV"/>
</dbReference>
<dbReference type="Pfam" id="PF01063">
    <property type="entry name" value="Aminotran_4"/>
    <property type="match status" value="1"/>
</dbReference>
<dbReference type="KEGG" id="bpdz:BBN53_04095"/>
<dbReference type="GO" id="GO:0004084">
    <property type="term" value="F:branched-chain-amino-acid transaminase activity"/>
    <property type="evidence" value="ECO:0007669"/>
    <property type="project" value="UniProtKB-EC"/>
</dbReference>
<dbReference type="InterPro" id="IPR036038">
    <property type="entry name" value="Aminotransferase-like"/>
</dbReference>
<accession>A0A0J6F122</accession>
<dbReference type="RefSeq" id="WP_043215043.1">
    <property type="nucleotide sequence ID" value="NZ_CAJGUP010000209.1"/>
</dbReference>
<keyword evidence="2" id="KW-0032">Aminotransferase</keyword>
<dbReference type="EC" id="2.6.1.42" evidence="2"/>
<dbReference type="EMBL" id="CP016440">
    <property type="protein sequence ID" value="ANY15142.1"/>
    <property type="molecule type" value="Genomic_DNA"/>
</dbReference>
<evidence type="ECO:0000313" key="2">
    <source>
        <dbReference type="EMBL" id="CUI51689.1"/>
    </source>
</evidence>
<dbReference type="Proteomes" id="UP000053096">
    <property type="component" value="Unassembled WGS sequence"/>
</dbReference>
<gene>
    <name evidence="2" type="primary">ilvE_2</name>
    <name evidence="1" type="ORF">BBN53_04095</name>
    <name evidence="2" type="ORF">ERS370011_00919</name>
</gene>
<dbReference type="AlphaFoldDB" id="A0A0J6F122"/>
<dbReference type="NCBIfam" id="NF005727">
    <property type="entry name" value="PRK07546.1-1"/>
    <property type="match status" value="1"/>
</dbReference>
<sequence>MAPELIETLLVTADRSLPLLGRHLTRLAASAQALSYRCDEAAIERDILAAARGLPGLEPQRLRLLLERGGQYSIHTAPLAPLPLVQEILLSPEPLDSREPLLRYKTTFRPWYAKAADWLPAHPQIFDMVFFNEKGQLCEGSRSNLYLLLRGQWYTPPVECGLLPGVQRAELLETGQVRERVLEVDDLRRAEGLRLSNALRGWMDVTLHDY</sequence>
<dbReference type="InterPro" id="IPR043132">
    <property type="entry name" value="BCAT-like_C"/>
</dbReference>
<organism evidence="2 3">
    <name type="scientific">Bordetella pseudohinzii</name>
    <dbReference type="NCBI Taxonomy" id="1331258"/>
    <lineage>
        <taxon>Bacteria</taxon>
        <taxon>Pseudomonadati</taxon>
        <taxon>Pseudomonadota</taxon>
        <taxon>Betaproteobacteria</taxon>
        <taxon>Burkholderiales</taxon>
        <taxon>Alcaligenaceae</taxon>
        <taxon>Bordetella</taxon>
    </lineage>
</organism>
<protein>
    <submittedName>
        <fullName evidence="1 2">Aminotransferase</fullName>
        <ecNumber evidence="2">2.6.1.42</ecNumber>
    </submittedName>
</protein>
<evidence type="ECO:0000313" key="4">
    <source>
        <dbReference type="Proteomes" id="UP000092950"/>
    </source>
</evidence>
<dbReference type="Gene3D" id="3.30.470.10">
    <property type="match status" value="1"/>
</dbReference>
<dbReference type="InterPro" id="IPR043131">
    <property type="entry name" value="BCAT-like_N"/>
</dbReference>
<keyword evidence="4" id="KW-1185">Reference proteome</keyword>
<reference evidence="2 3" key="1">
    <citation type="submission" date="2015-09" db="EMBL/GenBank/DDBJ databases">
        <authorList>
            <person name="Jackson K.R."/>
            <person name="Lunt B.L."/>
            <person name="Fisher J.N.B."/>
            <person name="Gardner A.V."/>
            <person name="Bailey M.E."/>
            <person name="Deus L.M."/>
            <person name="Earl A.S."/>
            <person name="Gibby P.D."/>
            <person name="Hartmann K.A."/>
            <person name="Liu J.E."/>
            <person name="Manci A.M."/>
            <person name="Nielsen D.A."/>
            <person name="Solomon M.B."/>
            <person name="Breakwell D.P."/>
            <person name="Burnett S.H."/>
            <person name="Grose J.H."/>
        </authorList>
    </citation>
    <scope>NUCLEOTIDE SEQUENCE [LARGE SCALE GENOMIC DNA]</scope>
    <source>
        <strain evidence="2 3">2789STDY5608636</strain>
    </source>
</reference>
<evidence type="ECO:0000313" key="1">
    <source>
        <dbReference type="EMBL" id="ANY15142.1"/>
    </source>
</evidence>
<accession>A0A0M7DFH5</accession>